<accession>A0A645FM03</accession>
<comment type="caution">
    <text evidence="1">The sequence shown here is derived from an EMBL/GenBank/DDBJ whole genome shotgun (WGS) entry which is preliminary data.</text>
</comment>
<organism evidence="1">
    <name type="scientific">bioreactor metagenome</name>
    <dbReference type="NCBI Taxonomy" id="1076179"/>
    <lineage>
        <taxon>unclassified sequences</taxon>
        <taxon>metagenomes</taxon>
        <taxon>ecological metagenomes</taxon>
    </lineage>
</organism>
<proteinExistence type="predicted"/>
<evidence type="ECO:0000313" key="1">
    <source>
        <dbReference type="EMBL" id="MPN14970.1"/>
    </source>
</evidence>
<reference evidence="1" key="1">
    <citation type="submission" date="2019-08" db="EMBL/GenBank/DDBJ databases">
        <authorList>
            <person name="Kucharzyk K."/>
            <person name="Murdoch R.W."/>
            <person name="Higgins S."/>
            <person name="Loffler F."/>
        </authorList>
    </citation>
    <scope>NUCLEOTIDE SEQUENCE</scope>
</reference>
<name>A0A645FM03_9ZZZZ</name>
<gene>
    <name evidence="1" type="ORF">SDC9_162299</name>
</gene>
<protein>
    <submittedName>
        <fullName evidence="1">Uncharacterized protein</fullName>
    </submittedName>
</protein>
<dbReference type="EMBL" id="VSSQ01061673">
    <property type="protein sequence ID" value="MPN14970.1"/>
    <property type="molecule type" value="Genomic_DNA"/>
</dbReference>
<dbReference type="AlphaFoldDB" id="A0A645FM03"/>
<sequence length="233" mass="26830">MVPPPVFGMTIERLRILHLLDRERNPLFRNVHTEDDDLDHVPDGQHLGGMLDEAVDDFGDMHESVLMHADVDEHAEINHVSHRSRQNHAGHDILDVQHVRAQHGLWQLVARVAPGLDELFDHVLERRQAHAALRRELALAELFHALRQVGNVPGGDVLELVAGEVQQLFRRRVALRMHARVVKHEFALRHAQKARALFERLRPHLRHLHELLAATKRAVFLAIDHDVLRERLV</sequence>